<evidence type="ECO:0000256" key="1">
    <source>
        <dbReference type="ARBA" id="ARBA00023002"/>
    </source>
</evidence>
<evidence type="ECO:0000313" key="5">
    <source>
        <dbReference type="Proteomes" id="UP000076512"/>
    </source>
</evidence>
<dbReference type="SUPFAM" id="SSF51679">
    <property type="entry name" value="Bacterial luciferase-like"/>
    <property type="match status" value="1"/>
</dbReference>
<sequence>MKFGLFFELQEPKPWVEGGAHRIAKQTIDQIELADKLGFDYAWMVEHHFLEEYSHSSAPEVVLAAASQRTKQIRLGHGVMVITPKINHPARVAERISMLDLISDGRVEFGSGESSTPVELGGFDVEWNSKQAACEESLEAIIRMFAEQPFAGFQGEYVRMPPRNVLPKPLQRPHPPLWRSASRRDGIVEAAKRGTGALTLSFLGPEEAGKWVDDYYATIESEDCVPVGRSVNPNVAMTMYLMAHEDEAVARRQGLASHEFFARAVIYYYRYGRPMPGHTNLWQDLGIPDVEAGIAEPSATAGSAFDGVGTPEQIKANLRKYEEVGVDQILLICQTGRIPHDQICASLELFAREVMPEFHERDEAREKAKLTRLAPAIEKALSRRRVPVPKIEDGYRIEPPPGPRTKK</sequence>
<dbReference type="STRING" id="455432.AWN90_04715"/>
<dbReference type="AlphaFoldDB" id="A0A164J077"/>
<organism evidence="4 5">
    <name type="scientific">Nocardia terpenica</name>
    <dbReference type="NCBI Taxonomy" id="455432"/>
    <lineage>
        <taxon>Bacteria</taxon>
        <taxon>Bacillati</taxon>
        <taxon>Actinomycetota</taxon>
        <taxon>Actinomycetes</taxon>
        <taxon>Mycobacteriales</taxon>
        <taxon>Nocardiaceae</taxon>
        <taxon>Nocardia</taxon>
    </lineage>
</organism>
<evidence type="ECO:0000259" key="3">
    <source>
        <dbReference type="Pfam" id="PF00296"/>
    </source>
</evidence>
<evidence type="ECO:0000256" key="2">
    <source>
        <dbReference type="ARBA" id="ARBA00023033"/>
    </source>
</evidence>
<reference evidence="4 5" key="1">
    <citation type="submission" date="2016-04" db="EMBL/GenBank/DDBJ databases">
        <authorList>
            <person name="Evans L.H."/>
            <person name="Alamgir A."/>
            <person name="Owens N."/>
            <person name="Weber N.D."/>
            <person name="Virtaneva K."/>
            <person name="Barbian K."/>
            <person name="Babar A."/>
            <person name="Rosenke K."/>
        </authorList>
    </citation>
    <scope>NUCLEOTIDE SEQUENCE [LARGE SCALE GENOMIC DNA]</scope>
    <source>
        <strain evidence="4 5">IFM 0406</strain>
    </source>
</reference>
<comment type="caution">
    <text evidence="4">The sequence shown here is derived from an EMBL/GenBank/DDBJ whole genome shotgun (WGS) entry which is preliminary data.</text>
</comment>
<name>A0A164J077_9NOCA</name>
<dbReference type="PANTHER" id="PTHR30137:SF8">
    <property type="entry name" value="BLR5498 PROTEIN"/>
    <property type="match status" value="1"/>
</dbReference>
<keyword evidence="1" id="KW-0560">Oxidoreductase</keyword>
<dbReference type="GO" id="GO:0016705">
    <property type="term" value="F:oxidoreductase activity, acting on paired donors, with incorporation or reduction of molecular oxygen"/>
    <property type="evidence" value="ECO:0007669"/>
    <property type="project" value="InterPro"/>
</dbReference>
<dbReference type="RefSeq" id="WP_067578013.1">
    <property type="nucleotide sequence ID" value="NZ_JABMCZ010000003.1"/>
</dbReference>
<dbReference type="Gene3D" id="3.20.20.30">
    <property type="entry name" value="Luciferase-like domain"/>
    <property type="match status" value="1"/>
</dbReference>
<evidence type="ECO:0000313" key="4">
    <source>
        <dbReference type="EMBL" id="KZM69912.1"/>
    </source>
</evidence>
<keyword evidence="2 4" id="KW-0503">Monooxygenase</keyword>
<dbReference type="PANTHER" id="PTHR30137">
    <property type="entry name" value="LUCIFERASE-LIKE MONOOXYGENASE"/>
    <property type="match status" value="1"/>
</dbReference>
<feature type="domain" description="Luciferase-like" evidence="3">
    <location>
        <begin position="1"/>
        <end position="328"/>
    </location>
</feature>
<dbReference type="Proteomes" id="UP000076512">
    <property type="component" value="Unassembled WGS sequence"/>
</dbReference>
<keyword evidence="5" id="KW-1185">Reference proteome</keyword>
<dbReference type="InterPro" id="IPR011251">
    <property type="entry name" value="Luciferase-like_dom"/>
</dbReference>
<protein>
    <submittedName>
        <fullName evidence="4">Alkane 1-monooxygenase</fullName>
    </submittedName>
</protein>
<dbReference type="InterPro" id="IPR036661">
    <property type="entry name" value="Luciferase-like_sf"/>
</dbReference>
<dbReference type="EMBL" id="LWGR01000016">
    <property type="protein sequence ID" value="KZM69912.1"/>
    <property type="molecule type" value="Genomic_DNA"/>
</dbReference>
<dbReference type="GO" id="GO:0005829">
    <property type="term" value="C:cytosol"/>
    <property type="evidence" value="ECO:0007669"/>
    <property type="project" value="TreeGrafter"/>
</dbReference>
<dbReference type="OrthoDB" id="5241801at2"/>
<gene>
    <name evidence="4" type="ORF">AWN90_04715</name>
</gene>
<dbReference type="InterPro" id="IPR050766">
    <property type="entry name" value="Bact_Lucif_Oxidored"/>
</dbReference>
<proteinExistence type="predicted"/>
<accession>A0A164J077</accession>
<dbReference type="Pfam" id="PF00296">
    <property type="entry name" value="Bac_luciferase"/>
    <property type="match status" value="1"/>
</dbReference>
<dbReference type="GO" id="GO:0004497">
    <property type="term" value="F:monooxygenase activity"/>
    <property type="evidence" value="ECO:0007669"/>
    <property type="project" value="UniProtKB-KW"/>
</dbReference>